<dbReference type="EMBL" id="BARS01055399">
    <property type="protein sequence ID" value="GAG45293.1"/>
    <property type="molecule type" value="Genomic_DNA"/>
</dbReference>
<sequence length="34" mass="3570">EELMAALKEEADARGSTPGAVVIEAKELSKRGRG</sequence>
<name>X0Y975_9ZZZZ</name>
<dbReference type="AlphaFoldDB" id="X0Y975"/>
<organism evidence="1">
    <name type="scientific">marine sediment metagenome</name>
    <dbReference type="NCBI Taxonomy" id="412755"/>
    <lineage>
        <taxon>unclassified sequences</taxon>
        <taxon>metagenomes</taxon>
        <taxon>ecological metagenomes</taxon>
    </lineage>
</organism>
<feature type="non-terminal residue" evidence="1">
    <location>
        <position position="1"/>
    </location>
</feature>
<reference evidence="1" key="1">
    <citation type="journal article" date="2014" name="Front. Microbiol.">
        <title>High frequency of phylogenetically diverse reductive dehalogenase-homologous genes in deep subseafloor sedimentary metagenomes.</title>
        <authorList>
            <person name="Kawai M."/>
            <person name="Futagami T."/>
            <person name="Toyoda A."/>
            <person name="Takaki Y."/>
            <person name="Nishi S."/>
            <person name="Hori S."/>
            <person name="Arai W."/>
            <person name="Tsubouchi T."/>
            <person name="Morono Y."/>
            <person name="Uchiyama I."/>
            <person name="Ito T."/>
            <person name="Fujiyama A."/>
            <person name="Inagaki F."/>
            <person name="Takami H."/>
        </authorList>
    </citation>
    <scope>NUCLEOTIDE SEQUENCE</scope>
    <source>
        <strain evidence="1">Expedition CK06-06</strain>
    </source>
</reference>
<protein>
    <submittedName>
        <fullName evidence="1">Uncharacterized protein</fullName>
    </submittedName>
</protein>
<accession>X0Y975</accession>
<comment type="caution">
    <text evidence="1">The sequence shown here is derived from an EMBL/GenBank/DDBJ whole genome shotgun (WGS) entry which is preliminary data.</text>
</comment>
<gene>
    <name evidence="1" type="ORF">S01H1_81798</name>
</gene>
<evidence type="ECO:0000313" key="1">
    <source>
        <dbReference type="EMBL" id="GAG45293.1"/>
    </source>
</evidence>
<proteinExistence type="predicted"/>